<evidence type="ECO:0000259" key="8">
    <source>
        <dbReference type="PROSITE" id="PS51349"/>
    </source>
</evidence>
<dbReference type="InterPro" id="IPR008259">
    <property type="entry name" value="FMN_hydac_DH_AS"/>
</dbReference>
<dbReference type="KEGG" id="njp:NEJAP_0146"/>
<comment type="cofactor">
    <cofactor evidence="1">
        <name>FMN</name>
        <dbReference type="ChEBI" id="CHEBI:58210"/>
    </cofactor>
</comment>
<dbReference type="PIRSF" id="PIRSF000138">
    <property type="entry name" value="Al-hdrx_acd_dh"/>
    <property type="match status" value="1"/>
</dbReference>
<feature type="binding site" evidence="7">
    <location>
        <position position="161"/>
    </location>
    <ligand>
        <name>FMN</name>
        <dbReference type="ChEBI" id="CHEBI:58210"/>
    </ligand>
</feature>
<dbReference type="CDD" id="cd02809">
    <property type="entry name" value="alpha_hydroxyacid_oxid_FMN"/>
    <property type="match status" value="1"/>
</dbReference>
<dbReference type="InterPro" id="IPR012133">
    <property type="entry name" value="Alpha-hydoxy_acid_DH_FMN"/>
</dbReference>
<evidence type="ECO:0000256" key="7">
    <source>
        <dbReference type="PIRSR" id="PIRSR000138-2"/>
    </source>
</evidence>
<dbReference type="FunFam" id="3.20.20.70:FF:000029">
    <property type="entry name" value="L-lactate dehydrogenase"/>
    <property type="match status" value="1"/>
</dbReference>
<dbReference type="SUPFAM" id="SSF51395">
    <property type="entry name" value="FMN-linked oxidoreductases"/>
    <property type="match status" value="1"/>
</dbReference>
<dbReference type="EC" id="1.1.2.3" evidence="9"/>
<dbReference type="RefSeq" id="WP_201348840.1">
    <property type="nucleotide sequence ID" value="NZ_AP014546.1"/>
</dbReference>
<gene>
    <name evidence="9" type="primary">lldD</name>
    <name evidence="9" type="ORF">NEJAP_0146</name>
</gene>
<dbReference type="PANTHER" id="PTHR10578:SF107">
    <property type="entry name" value="2-HYDROXYACID OXIDASE 1"/>
    <property type="match status" value="1"/>
</dbReference>
<organism evidence="9 10">
    <name type="scientific">Neptunomonas japonica JAMM 1380</name>
    <dbReference type="NCBI Taxonomy" id="1441457"/>
    <lineage>
        <taxon>Bacteria</taxon>
        <taxon>Pseudomonadati</taxon>
        <taxon>Pseudomonadota</taxon>
        <taxon>Gammaproteobacteria</taxon>
        <taxon>Oceanospirillales</taxon>
        <taxon>Oceanospirillaceae</taxon>
        <taxon>Neptunomonas</taxon>
    </lineage>
</organism>
<dbReference type="PROSITE" id="PS51349">
    <property type="entry name" value="FMN_HYDROXY_ACID_DH_2"/>
    <property type="match status" value="1"/>
</dbReference>
<feature type="domain" description="FMN hydroxy acid dehydrogenase" evidence="8">
    <location>
        <begin position="4"/>
        <end position="381"/>
    </location>
</feature>
<feature type="binding site" evidence="7">
    <location>
        <position position="133"/>
    </location>
    <ligand>
        <name>FMN</name>
        <dbReference type="ChEBI" id="CHEBI:58210"/>
    </ligand>
</feature>
<dbReference type="EMBL" id="AP014546">
    <property type="protein sequence ID" value="BBB28105.1"/>
    <property type="molecule type" value="Genomic_DNA"/>
</dbReference>
<feature type="binding site" evidence="7">
    <location>
        <begin position="335"/>
        <end position="336"/>
    </location>
    <ligand>
        <name>FMN</name>
        <dbReference type="ChEBI" id="CHEBI:58210"/>
    </ligand>
</feature>
<dbReference type="PROSITE" id="PS00557">
    <property type="entry name" value="FMN_HYDROXY_ACID_DH_1"/>
    <property type="match status" value="1"/>
</dbReference>
<name>A0A7R6SU92_9GAMM</name>
<evidence type="ECO:0000256" key="5">
    <source>
        <dbReference type="ARBA" id="ARBA00024042"/>
    </source>
</evidence>
<feature type="binding site" evidence="7">
    <location>
        <position position="112"/>
    </location>
    <ligand>
        <name>FMN</name>
        <dbReference type="ChEBI" id="CHEBI:58210"/>
    </ligand>
</feature>
<protein>
    <submittedName>
        <fullName evidence="9">L-lactate dehydrogenase (Cytochrome)</fullName>
        <ecNumber evidence="9">1.1.2.3</ecNumber>
    </submittedName>
</protein>
<feature type="binding site" evidence="7">
    <location>
        <position position="30"/>
    </location>
    <ligand>
        <name>glyoxylate</name>
        <dbReference type="ChEBI" id="CHEBI:36655"/>
    </ligand>
</feature>
<dbReference type="GO" id="GO:0010181">
    <property type="term" value="F:FMN binding"/>
    <property type="evidence" value="ECO:0007669"/>
    <property type="project" value="InterPro"/>
</dbReference>
<feature type="binding site" evidence="7">
    <location>
        <position position="135"/>
    </location>
    <ligand>
        <name>glyoxylate</name>
        <dbReference type="ChEBI" id="CHEBI:36655"/>
    </ligand>
</feature>
<keyword evidence="10" id="KW-1185">Reference proteome</keyword>
<evidence type="ECO:0000313" key="10">
    <source>
        <dbReference type="Proteomes" id="UP000595332"/>
    </source>
</evidence>
<keyword evidence="4 9" id="KW-0560">Oxidoreductase</keyword>
<dbReference type="GO" id="GO:0004459">
    <property type="term" value="F:L-lactate dehydrogenase (NAD+) activity"/>
    <property type="evidence" value="ECO:0007669"/>
    <property type="project" value="TreeGrafter"/>
</dbReference>
<feature type="binding site" evidence="7">
    <location>
        <position position="279"/>
    </location>
    <ligand>
        <name>FMN</name>
        <dbReference type="ChEBI" id="CHEBI:58210"/>
    </ligand>
</feature>
<keyword evidence="3 7" id="KW-0288">FMN</keyword>
<feature type="binding site" evidence="7">
    <location>
        <position position="257"/>
    </location>
    <ligand>
        <name>FMN</name>
        <dbReference type="ChEBI" id="CHEBI:58210"/>
    </ligand>
</feature>
<dbReference type="AlphaFoldDB" id="A0A7R6SU92"/>
<evidence type="ECO:0000256" key="1">
    <source>
        <dbReference type="ARBA" id="ARBA00001917"/>
    </source>
</evidence>
<evidence type="ECO:0000256" key="4">
    <source>
        <dbReference type="ARBA" id="ARBA00023002"/>
    </source>
</evidence>
<dbReference type="Gene3D" id="3.20.20.70">
    <property type="entry name" value="Aldolase class I"/>
    <property type="match status" value="1"/>
</dbReference>
<evidence type="ECO:0000313" key="9">
    <source>
        <dbReference type="EMBL" id="BBB28105.1"/>
    </source>
</evidence>
<dbReference type="GO" id="GO:0005886">
    <property type="term" value="C:plasma membrane"/>
    <property type="evidence" value="ECO:0007669"/>
    <property type="project" value="TreeGrafter"/>
</dbReference>
<dbReference type="InterPro" id="IPR037396">
    <property type="entry name" value="FMN_HAD"/>
</dbReference>
<keyword evidence="2 7" id="KW-0285">Flavoprotein</keyword>
<feature type="active site" description="Proton acceptor" evidence="6">
    <location>
        <position position="281"/>
    </location>
</feature>
<feature type="binding site" evidence="7">
    <location>
        <position position="281"/>
    </location>
    <ligand>
        <name>glyoxylate</name>
        <dbReference type="ChEBI" id="CHEBI:36655"/>
    </ligand>
</feature>
<feature type="binding site" evidence="7">
    <location>
        <position position="170"/>
    </location>
    <ligand>
        <name>glyoxylate</name>
        <dbReference type="ChEBI" id="CHEBI:36655"/>
    </ligand>
</feature>
<dbReference type="InterPro" id="IPR013785">
    <property type="entry name" value="Aldolase_TIM"/>
</dbReference>
<feature type="binding site" evidence="7">
    <location>
        <position position="284"/>
    </location>
    <ligand>
        <name>glyoxylate</name>
        <dbReference type="ChEBI" id="CHEBI:36655"/>
    </ligand>
</feature>
<evidence type="ECO:0000256" key="6">
    <source>
        <dbReference type="PIRSR" id="PIRSR000138-1"/>
    </source>
</evidence>
<dbReference type="PANTHER" id="PTHR10578">
    <property type="entry name" value="S -2-HYDROXY-ACID OXIDASE-RELATED"/>
    <property type="match status" value="1"/>
</dbReference>
<comment type="similarity">
    <text evidence="5">Belongs to the FMN-dependent alpha-hydroxy acid dehydrogenase family.</text>
</comment>
<dbReference type="GO" id="GO:0009060">
    <property type="term" value="P:aerobic respiration"/>
    <property type="evidence" value="ECO:0007669"/>
    <property type="project" value="TreeGrafter"/>
</dbReference>
<dbReference type="Proteomes" id="UP000595332">
    <property type="component" value="Chromosome"/>
</dbReference>
<sequence length="381" mass="41503">MSESLLHRAACIEDMKILTRRRIPRFAFEYLAGGCNAENTLRQNRQALDQVYLHPSYLSTSAGADLSTEVFGQQYAAPFGVAPLGLSGLIWPKASEFQASAARTANIPYVLSTLASTSIERAAECAGDNFWFQLYPPSDLEIRADLMRRAEAAGCRHLVVTIDVPAAGRRPRDIRNGLAVPPKISVDSIAQTILRPSWAMATALQGMPQFASMMPYMKNMTNLRDIAHYIRTTLKDVVDFPMLQQIRHAWSGKLIVKGILSVSDAKLALAAGADGLIVSNHGGRQLDAAYPSISALKEIVAAVGDRTVVMVDSGVESGPDIARFLAQGAQMVFAGRAFMYGVGAFGEPGAAHTIELLRNELLQVMEQLRCPTPYQLPHYLL</sequence>
<feature type="binding site" evidence="7">
    <location>
        <begin position="83"/>
        <end position="85"/>
    </location>
    <ligand>
        <name>FMN</name>
        <dbReference type="ChEBI" id="CHEBI:58210"/>
    </ligand>
</feature>
<proteinExistence type="inferred from homology"/>
<dbReference type="GO" id="GO:0004460">
    <property type="term" value="F:L-lactate dehydrogenase (cytochrome) activity"/>
    <property type="evidence" value="ECO:0007669"/>
    <property type="project" value="UniProtKB-EC"/>
</dbReference>
<evidence type="ECO:0000256" key="2">
    <source>
        <dbReference type="ARBA" id="ARBA00022630"/>
    </source>
</evidence>
<dbReference type="Pfam" id="PF01070">
    <property type="entry name" value="FMN_dh"/>
    <property type="match status" value="1"/>
</dbReference>
<dbReference type="InterPro" id="IPR000262">
    <property type="entry name" value="FMN-dep_DH"/>
</dbReference>
<reference evidence="9 10" key="1">
    <citation type="journal article" date="2008" name="Int. J. Syst. Evol. Microbiol.">
        <title>Neptunomonas japonica sp. nov., an Osedax japonicus symbiont-like bacterium isolated from sediment adjacent to sperm whale carcasses off Kagoshima, Japan.</title>
        <authorList>
            <person name="Miyazaki M."/>
            <person name="Nogi Y."/>
            <person name="Fujiwara Y."/>
            <person name="Kawato M."/>
            <person name="Kubokawa K."/>
            <person name="Horikoshi K."/>
        </authorList>
    </citation>
    <scope>NUCLEOTIDE SEQUENCE [LARGE SCALE GENOMIC DNA]</scope>
    <source>
        <strain evidence="9 10">JAMM 1380</strain>
    </source>
</reference>
<evidence type="ECO:0000256" key="3">
    <source>
        <dbReference type="ARBA" id="ARBA00022643"/>
    </source>
</evidence>
<accession>A0A7R6SU92</accession>